<name>A0A0B0PI18_GOSAR</name>
<organism evidence="1 2">
    <name type="scientific">Gossypium arboreum</name>
    <name type="common">Tree cotton</name>
    <name type="synonym">Gossypium nanking</name>
    <dbReference type="NCBI Taxonomy" id="29729"/>
    <lineage>
        <taxon>Eukaryota</taxon>
        <taxon>Viridiplantae</taxon>
        <taxon>Streptophyta</taxon>
        <taxon>Embryophyta</taxon>
        <taxon>Tracheophyta</taxon>
        <taxon>Spermatophyta</taxon>
        <taxon>Magnoliopsida</taxon>
        <taxon>eudicotyledons</taxon>
        <taxon>Gunneridae</taxon>
        <taxon>Pentapetalae</taxon>
        <taxon>rosids</taxon>
        <taxon>malvids</taxon>
        <taxon>Malvales</taxon>
        <taxon>Malvaceae</taxon>
        <taxon>Malvoideae</taxon>
        <taxon>Gossypium</taxon>
    </lineage>
</organism>
<dbReference type="Proteomes" id="UP000032142">
    <property type="component" value="Unassembled WGS sequence"/>
</dbReference>
<evidence type="ECO:0000313" key="2">
    <source>
        <dbReference type="Proteomes" id="UP000032142"/>
    </source>
</evidence>
<dbReference type="AlphaFoldDB" id="A0A0B0PI18"/>
<keyword evidence="2" id="KW-1185">Reference proteome</keyword>
<protein>
    <submittedName>
        <fullName evidence="1">Uncharacterized protein</fullName>
    </submittedName>
</protein>
<sequence length="18" mass="1892">MSGMLASTSVLRIRPCLG</sequence>
<reference evidence="2" key="1">
    <citation type="submission" date="2014-09" db="EMBL/GenBank/DDBJ databases">
        <authorList>
            <person name="Mudge J."/>
            <person name="Ramaraj T."/>
            <person name="Lindquist I.E."/>
            <person name="Bharti A.K."/>
            <person name="Sundararajan A."/>
            <person name="Cameron C.T."/>
            <person name="Woodward J.E."/>
            <person name="May G.D."/>
            <person name="Brubaker C."/>
            <person name="Broadhvest J."/>
            <person name="Wilkins T.A."/>
        </authorList>
    </citation>
    <scope>NUCLEOTIDE SEQUENCE</scope>
    <source>
        <strain evidence="2">cv. AKA8401</strain>
    </source>
</reference>
<evidence type="ECO:0000313" key="1">
    <source>
        <dbReference type="EMBL" id="KHG24079.1"/>
    </source>
</evidence>
<dbReference type="EMBL" id="KN427363">
    <property type="protein sequence ID" value="KHG24079.1"/>
    <property type="molecule type" value="Genomic_DNA"/>
</dbReference>
<accession>A0A0B0PI18</accession>
<gene>
    <name evidence="1" type="ORF">F383_30579</name>
</gene>
<proteinExistence type="predicted"/>